<dbReference type="SUPFAM" id="SSF51569">
    <property type="entry name" value="Aldolase"/>
    <property type="match status" value="1"/>
</dbReference>
<dbReference type="PANTHER" id="PTHR12128">
    <property type="entry name" value="DIHYDRODIPICOLINATE SYNTHASE"/>
    <property type="match status" value="1"/>
</dbReference>
<dbReference type="Pfam" id="PF00701">
    <property type="entry name" value="DHDPS"/>
    <property type="match status" value="1"/>
</dbReference>
<comment type="similarity">
    <text evidence="2">Belongs to the DapA family.</text>
</comment>
<dbReference type="Proteomes" id="UP000186019">
    <property type="component" value="Unassembled WGS sequence"/>
</dbReference>
<name>A0A1N7EBM5_9RHOB</name>
<dbReference type="PIRSF" id="PIRSF001365">
    <property type="entry name" value="DHDPS"/>
    <property type="match status" value="1"/>
</dbReference>
<feature type="active site" description="Proton donor/acceptor" evidence="3">
    <location>
        <position position="141"/>
    </location>
</feature>
<accession>A0A1N7EBM5</accession>
<keyword evidence="1 2" id="KW-0456">Lyase</keyword>
<dbReference type="InterPro" id="IPR002220">
    <property type="entry name" value="DapA-like"/>
</dbReference>
<dbReference type="SMART" id="SM01130">
    <property type="entry name" value="DHDPS"/>
    <property type="match status" value="1"/>
</dbReference>
<dbReference type="InterPro" id="IPR013785">
    <property type="entry name" value="Aldolase_TIM"/>
</dbReference>
<dbReference type="STRING" id="573024.SAMN05216208_2026"/>
<proteinExistence type="inferred from homology"/>
<feature type="binding site" evidence="4">
    <location>
        <position position="48"/>
    </location>
    <ligand>
        <name>pyruvate</name>
        <dbReference type="ChEBI" id="CHEBI:15361"/>
    </ligand>
</feature>
<sequence length="299" mass="31703">MTERLTGIVTPLLTPFNDDFSVAEDLYVDHARHCLAEGSHYLSPFGTTSEALSHSVAERMHLVELLVDSGAARADQLMPGTGLCNLEETAALSRHAVQLGCRAVMTLPPFFFVTASEEGLYRYFSLLIEKVGSDALTICLYHIPQYAGIGFTPALAARLNEAFPEVVTALKDSSGNWDNTRAVIEAAPGISVFPGSEGAILDAMALGGGGCISASCNSNAAGIRRLYDLARSGDTAGAEALKPQIDAHRAAVFSGGLIPGLKALKAQETGDARWLNLRPPLLPATPDLAAPLAETVWRR</sequence>
<dbReference type="RefSeq" id="WP_076530055.1">
    <property type="nucleotide sequence ID" value="NZ_FOAC01000001.1"/>
</dbReference>
<keyword evidence="6" id="KW-1185">Reference proteome</keyword>
<evidence type="ECO:0000313" key="5">
    <source>
        <dbReference type="EMBL" id="SIR85501.1"/>
    </source>
</evidence>
<organism evidence="5 6">
    <name type="scientific">Roseovarius nanhaiticus</name>
    <dbReference type="NCBI Taxonomy" id="573024"/>
    <lineage>
        <taxon>Bacteria</taxon>
        <taxon>Pseudomonadati</taxon>
        <taxon>Pseudomonadota</taxon>
        <taxon>Alphaproteobacteria</taxon>
        <taxon>Rhodobacterales</taxon>
        <taxon>Roseobacteraceae</taxon>
        <taxon>Roseovarius</taxon>
    </lineage>
</organism>
<dbReference type="GO" id="GO:0008840">
    <property type="term" value="F:4-hydroxy-tetrahydrodipicolinate synthase activity"/>
    <property type="evidence" value="ECO:0007669"/>
    <property type="project" value="TreeGrafter"/>
</dbReference>
<evidence type="ECO:0000256" key="1">
    <source>
        <dbReference type="ARBA" id="ARBA00023239"/>
    </source>
</evidence>
<feature type="binding site" evidence="4">
    <location>
        <position position="212"/>
    </location>
    <ligand>
        <name>pyruvate</name>
        <dbReference type="ChEBI" id="CHEBI:15361"/>
    </ligand>
</feature>
<dbReference type="AlphaFoldDB" id="A0A1N7EBM5"/>
<gene>
    <name evidence="5" type="ORF">SAMN05421666_0108</name>
</gene>
<feature type="active site" description="Schiff-base intermediate with substrate" evidence="3">
    <location>
        <position position="171"/>
    </location>
</feature>
<evidence type="ECO:0000256" key="3">
    <source>
        <dbReference type="PIRSR" id="PIRSR001365-1"/>
    </source>
</evidence>
<evidence type="ECO:0000256" key="2">
    <source>
        <dbReference type="PIRNR" id="PIRNR001365"/>
    </source>
</evidence>
<dbReference type="EMBL" id="FTNV01000001">
    <property type="protein sequence ID" value="SIR85501.1"/>
    <property type="molecule type" value="Genomic_DNA"/>
</dbReference>
<protein>
    <submittedName>
        <fullName evidence="5">4-hydroxy-tetrahydrodipicolinate synthase</fullName>
    </submittedName>
</protein>
<dbReference type="OrthoDB" id="9782828at2"/>
<dbReference type="PANTHER" id="PTHR12128:SF67">
    <property type="entry name" value="BLR3884 PROTEIN"/>
    <property type="match status" value="1"/>
</dbReference>
<reference evidence="5 6" key="1">
    <citation type="submission" date="2017-01" db="EMBL/GenBank/DDBJ databases">
        <authorList>
            <person name="Mah S.A."/>
            <person name="Swanson W.J."/>
            <person name="Moy G.W."/>
            <person name="Vacquier V.D."/>
        </authorList>
    </citation>
    <scope>NUCLEOTIDE SEQUENCE [LARGE SCALE GENOMIC DNA]</scope>
    <source>
        <strain evidence="5 6">DSM 29590</strain>
    </source>
</reference>
<evidence type="ECO:0000256" key="4">
    <source>
        <dbReference type="PIRSR" id="PIRSR001365-2"/>
    </source>
</evidence>
<dbReference type="CDD" id="cd00408">
    <property type="entry name" value="DHDPS-like"/>
    <property type="match status" value="1"/>
</dbReference>
<evidence type="ECO:0000313" key="6">
    <source>
        <dbReference type="Proteomes" id="UP000186019"/>
    </source>
</evidence>
<dbReference type="Gene3D" id="3.20.20.70">
    <property type="entry name" value="Aldolase class I"/>
    <property type="match status" value="1"/>
</dbReference>